<feature type="compositionally biased region" description="Low complexity" evidence="1">
    <location>
        <begin position="134"/>
        <end position="143"/>
    </location>
</feature>
<dbReference type="GO" id="GO:0030674">
    <property type="term" value="F:protein-macromolecule adaptor activity"/>
    <property type="evidence" value="ECO:0007669"/>
    <property type="project" value="TreeGrafter"/>
</dbReference>
<reference evidence="2 3" key="1">
    <citation type="submission" date="2017-10" db="EMBL/GenBank/DDBJ databases">
        <title>Comparative genomics in systemic dimorphic fungi from Ajellomycetaceae.</title>
        <authorList>
            <person name="Munoz J.F."/>
            <person name="Mcewen J.G."/>
            <person name="Clay O.K."/>
            <person name="Cuomo C.A."/>
        </authorList>
    </citation>
    <scope>NUCLEOTIDE SEQUENCE [LARGE SCALE GENOMIC DNA]</scope>
    <source>
        <strain evidence="2 3">UAMH7299</strain>
    </source>
</reference>
<dbReference type="STRING" id="1447883.A0A2B7YC73"/>
<keyword evidence="3" id="KW-1185">Reference proteome</keyword>
<feature type="compositionally biased region" description="Gly residues" evidence="1">
    <location>
        <begin position="110"/>
        <end position="124"/>
    </location>
</feature>
<sequence length="198" mass="20653">MSAEALPISTPAFAAALKDLPLPSIYGKVLELRNSVDHLQRSNLELRQFILESPGGTDKDCEEAVVENEGVIARMEGRIEMCRVELVDVRGQKWIDELRSERDGGEGEGEGQSGEGEGQSGGGDAYDRAGVNMSDAAAASSSAAGGGQGGSLGSIQPRTQRHDVDSPASSGPTVNGHSAQPHASSSQDDVNEEDGVHL</sequence>
<protein>
    <submittedName>
        <fullName evidence="2">Uncharacterized protein</fullName>
    </submittedName>
</protein>
<name>A0A2B7YC73_POLH7</name>
<organism evidence="2 3">
    <name type="scientific">Polytolypa hystricis (strain UAMH7299)</name>
    <dbReference type="NCBI Taxonomy" id="1447883"/>
    <lineage>
        <taxon>Eukaryota</taxon>
        <taxon>Fungi</taxon>
        <taxon>Dikarya</taxon>
        <taxon>Ascomycota</taxon>
        <taxon>Pezizomycotina</taxon>
        <taxon>Eurotiomycetes</taxon>
        <taxon>Eurotiomycetidae</taxon>
        <taxon>Onygenales</taxon>
        <taxon>Onygenales incertae sedis</taxon>
        <taxon>Polytolypa</taxon>
    </lineage>
</organism>
<dbReference type="EMBL" id="PDNA01000052">
    <property type="protein sequence ID" value="PGH19136.1"/>
    <property type="molecule type" value="Genomic_DNA"/>
</dbReference>
<evidence type="ECO:0000256" key="1">
    <source>
        <dbReference type="SAM" id="MobiDB-lite"/>
    </source>
</evidence>
<evidence type="ECO:0000313" key="3">
    <source>
        <dbReference type="Proteomes" id="UP000224634"/>
    </source>
</evidence>
<feature type="compositionally biased region" description="Polar residues" evidence="1">
    <location>
        <begin position="167"/>
        <end position="188"/>
    </location>
</feature>
<dbReference type="Proteomes" id="UP000224634">
    <property type="component" value="Unassembled WGS sequence"/>
</dbReference>
<accession>A0A2B7YC73</accession>
<feature type="compositionally biased region" description="Acidic residues" evidence="1">
    <location>
        <begin position="189"/>
        <end position="198"/>
    </location>
</feature>
<dbReference type="InterPro" id="IPR038966">
    <property type="entry name" value="TMA17"/>
</dbReference>
<dbReference type="OrthoDB" id="548474at2759"/>
<dbReference type="PANTHER" id="PTHR40422:SF1">
    <property type="entry name" value="TRANSLATION MACHINERY-ASSOCIATED PROTEIN 17"/>
    <property type="match status" value="1"/>
</dbReference>
<dbReference type="PANTHER" id="PTHR40422">
    <property type="entry name" value="TRANSLATION MACHINERY-ASSOCIATED PROTEIN 17"/>
    <property type="match status" value="1"/>
</dbReference>
<dbReference type="AlphaFoldDB" id="A0A2B7YC73"/>
<comment type="caution">
    <text evidence="2">The sequence shown here is derived from an EMBL/GenBank/DDBJ whole genome shotgun (WGS) entry which is preliminary data.</text>
</comment>
<proteinExistence type="predicted"/>
<dbReference type="GO" id="GO:0070682">
    <property type="term" value="P:proteasome regulatory particle assembly"/>
    <property type="evidence" value="ECO:0007669"/>
    <property type="project" value="InterPro"/>
</dbReference>
<gene>
    <name evidence="2" type="ORF">AJ80_04214</name>
</gene>
<evidence type="ECO:0000313" key="2">
    <source>
        <dbReference type="EMBL" id="PGH19136.1"/>
    </source>
</evidence>
<feature type="region of interest" description="Disordered" evidence="1">
    <location>
        <begin position="98"/>
        <end position="198"/>
    </location>
</feature>